<dbReference type="Pfam" id="PF08240">
    <property type="entry name" value="ADH_N"/>
    <property type="match status" value="1"/>
</dbReference>
<dbReference type="VEuPathDB" id="FungiDB:BO80DRAFT_463333"/>
<proteinExistence type="predicted"/>
<dbReference type="GeneID" id="37227450"/>
<dbReference type="EMBL" id="KZ824430">
    <property type="protein sequence ID" value="RAL02573.1"/>
    <property type="molecule type" value="Genomic_DNA"/>
</dbReference>
<gene>
    <name evidence="2" type="ORF">BO80DRAFT_463333</name>
</gene>
<accession>A0A395H4L5</accession>
<sequence length="83" mass="9165">MSYTGHCIWKGIQVSLDQQPADFLRCHCTTPPLNPITSTDVLIKVAAAGFCHTDYQVYEGVYNSREIRLIVRNGSEGSPALPI</sequence>
<dbReference type="SUPFAM" id="SSF50129">
    <property type="entry name" value="GroES-like"/>
    <property type="match status" value="1"/>
</dbReference>
<dbReference type="RefSeq" id="XP_025576900.1">
    <property type="nucleotide sequence ID" value="XM_025722585.1"/>
</dbReference>
<evidence type="ECO:0000313" key="2">
    <source>
        <dbReference type="EMBL" id="RAL02573.1"/>
    </source>
</evidence>
<evidence type="ECO:0000313" key="3">
    <source>
        <dbReference type="Proteomes" id="UP000249402"/>
    </source>
</evidence>
<protein>
    <recommendedName>
        <fullName evidence="1">Alcohol dehydrogenase-like N-terminal domain-containing protein</fullName>
    </recommendedName>
</protein>
<evidence type="ECO:0000259" key="1">
    <source>
        <dbReference type="Pfam" id="PF08240"/>
    </source>
</evidence>
<dbReference type="InterPro" id="IPR011032">
    <property type="entry name" value="GroES-like_sf"/>
</dbReference>
<keyword evidence="3" id="KW-1185">Reference proteome</keyword>
<dbReference type="Gene3D" id="3.90.180.10">
    <property type="entry name" value="Medium-chain alcohol dehydrogenases, catalytic domain"/>
    <property type="match status" value="1"/>
</dbReference>
<dbReference type="AlphaFoldDB" id="A0A395H4L5"/>
<name>A0A395H4L5_9EURO</name>
<feature type="domain" description="Alcohol dehydrogenase-like N-terminal" evidence="1">
    <location>
        <begin position="39"/>
        <end position="68"/>
    </location>
</feature>
<dbReference type="Proteomes" id="UP000249402">
    <property type="component" value="Unassembled WGS sequence"/>
</dbReference>
<dbReference type="OrthoDB" id="256333at2759"/>
<dbReference type="InterPro" id="IPR013154">
    <property type="entry name" value="ADH-like_N"/>
</dbReference>
<organism evidence="2 3">
    <name type="scientific">Aspergillus ibericus CBS 121593</name>
    <dbReference type="NCBI Taxonomy" id="1448316"/>
    <lineage>
        <taxon>Eukaryota</taxon>
        <taxon>Fungi</taxon>
        <taxon>Dikarya</taxon>
        <taxon>Ascomycota</taxon>
        <taxon>Pezizomycotina</taxon>
        <taxon>Eurotiomycetes</taxon>
        <taxon>Eurotiomycetidae</taxon>
        <taxon>Eurotiales</taxon>
        <taxon>Aspergillaceae</taxon>
        <taxon>Aspergillus</taxon>
        <taxon>Aspergillus subgen. Circumdati</taxon>
    </lineage>
</organism>
<reference evidence="2 3" key="1">
    <citation type="submission" date="2018-02" db="EMBL/GenBank/DDBJ databases">
        <title>The genomes of Aspergillus section Nigri reveals drivers in fungal speciation.</title>
        <authorList>
            <consortium name="DOE Joint Genome Institute"/>
            <person name="Vesth T.C."/>
            <person name="Nybo J."/>
            <person name="Theobald S."/>
            <person name="Brandl J."/>
            <person name="Frisvad J.C."/>
            <person name="Nielsen K.F."/>
            <person name="Lyhne E.K."/>
            <person name="Kogle M.E."/>
            <person name="Kuo A."/>
            <person name="Riley R."/>
            <person name="Clum A."/>
            <person name="Nolan M."/>
            <person name="Lipzen A."/>
            <person name="Salamov A."/>
            <person name="Henrissat B."/>
            <person name="Wiebenga A."/>
            <person name="De vries R.P."/>
            <person name="Grigoriev I.V."/>
            <person name="Mortensen U.H."/>
            <person name="Andersen M.R."/>
            <person name="Baker S.E."/>
        </authorList>
    </citation>
    <scope>NUCLEOTIDE SEQUENCE [LARGE SCALE GENOMIC DNA]</scope>
    <source>
        <strain evidence="2 3">CBS 121593</strain>
    </source>
</reference>